<dbReference type="KEGG" id="bvr:BVIR_180"/>
<reference evidence="9" key="3">
    <citation type="journal article" date="2016" name="Genome Announc.">
        <title>Revised genome sequence of the purple photosynthetic bacterium Blastochloris viridis.</title>
        <authorList>
            <person name="Liu L.N."/>
            <person name="Faulkner M."/>
            <person name="Liu X."/>
            <person name="Huang F."/>
            <person name="Darby A.C."/>
            <person name="Hall N."/>
        </authorList>
    </citation>
    <scope>NUCLEOTIDE SEQUENCE [LARGE SCALE GENOMIC DNA]</scope>
    <source>
        <strain evidence="9">ATCC 19567 / DSM 133 / F</strain>
    </source>
</reference>
<evidence type="ECO:0000313" key="8">
    <source>
        <dbReference type="EMBL" id="CUU43918.1"/>
    </source>
</evidence>
<feature type="transmembrane region" description="Helical" evidence="5">
    <location>
        <begin position="43"/>
        <end position="65"/>
    </location>
</feature>
<dbReference type="GO" id="GO:0016020">
    <property type="term" value="C:membrane"/>
    <property type="evidence" value="ECO:0007669"/>
    <property type="project" value="UniProtKB-SubCell"/>
</dbReference>
<evidence type="ECO:0000256" key="5">
    <source>
        <dbReference type="SAM" id="Phobius"/>
    </source>
</evidence>
<feature type="transmembrane region" description="Helical" evidence="5">
    <location>
        <begin position="18"/>
        <end position="34"/>
    </location>
</feature>
<keyword evidence="8" id="KW-0645">Protease</keyword>
<dbReference type="EC" id="3.4.21.105" evidence="8"/>
<evidence type="ECO:0000256" key="4">
    <source>
        <dbReference type="ARBA" id="ARBA00023136"/>
    </source>
</evidence>
<evidence type="ECO:0000256" key="1">
    <source>
        <dbReference type="ARBA" id="ARBA00004141"/>
    </source>
</evidence>
<feature type="transmembrane region" description="Helical" evidence="5">
    <location>
        <begin position="77"/>
        <end position="102"/>
    </location>
</feature>
<dbReference type="Pfam" id="PF01694">
    <property type="entry name" value="Rhomboid"/>
    <property type="match status" value="1"/>
</dbReference>
<evidence type="ECO:0000313" key="9">
    <source>
        <dbReference type="Proteomes" id="UP000065734"/>
    </source>
</evidence>
<dbReference type="PANTHER" id="PTHR43731:SF34">
    <property type="entry name" value="PEPTIDASE S54 RHOMBOID DOMAIN-CONTAINING PROTEIN"/>
    <property type="match status" value="1"/>
</dbReference>
<organism evidence="8 9">
    <name type="scientific">Blastochloris viridis</name>
    <name type="common">Rhodopseudomonas viridis</name>
    <dbReference type="NCBI Taxonomy" id="1079"/>
    <lineage>
        <taxon>Bacteria</taxon>
        <taxon>Pseudomonadati</taxon>
        <taxon>Pseudomonadota</taxon>
        <taxon>Alphaproteobacteria</taxon>
        <taxon>Hyphomicrobiales</taxon>
        <taxon>Blastochloridaceae</taxon>
        <taxon>Blastochloris</taxon>
    </lineage>
</organism>
<dbReference type="AlphaFoldDB" id="A0A0H5BP45"/>
<feature type="domain" description="Peptidase S54 rhomboid" evidence="6">
    <location>
        <begin position="77"/>
        <end position="221"/>
    </location>
</feature>
<proteinExistence type="predicted"/>
<evidence type="ECO:0000256" key="2">
    <source>
        <dbReference type="ARBA" id="ARBA00022692"/>
    </source>
</evidence>
<feature type="transmembrane region" description="Helical" evidence="5">
    <location>
        <begin position="138"/>
        <end position="157"/>
    </location>
</feature>
<keyword evidence="9" id="KW-1185">Reference proteome</keyword>
<dbReference type="Gene3D" id="1.20.1540.10">
    <property type="entry name" value="Rhomboid-like"/>
    <property type="match status" value="1"/>
</dbReference>
<evidence type="ECO:0000313" key="7">
    <source>
        <dbReference type="EMBL" id="BAR98748.1"/>
    </source>
</evidence>
<dbReference type="PANTHER" id="PTHR43731">
    <property type="entry name" value="RHOMBOID PROTEASE"/>
    <property type="match status" value="1"/>
</dbReference>
<dbReference type="SUPFAM" id="SSF144091">
    <property type="entry name" value="Rhomboid-like"/>
    <property type="match status" value="1"/>
</dbReference>
<dbReference type="OrthoDB" id="9813074at2"/>
<dbReference type="Proteomes" id="UP000065734">
    <property type="component" value="Chromosome I"/>
</dbReference>
<keyword evidence="3 5" id="KW-1133">Transmembrane helix</keyword>
<evidence type="ECO:0000259" key="6">
    <source>
        <dbReference type="Pfam" id="PF01694"/>
    </source>
</evidence>
<name>A0A0H5BP45_BLAVI</name>
<feature type="transmembrane region" description="Helical" evidence="5">
    <location>
        <begin position="114"/>
        <end position="132"/>
    </location>
</feature>
<keyword evidence="2 5" id="KW-0812">Transmembrane</keyword>
<reference evidence="7" key="1">
    <citation type="journal article" date="2015" name="Genome Announc.">
        <title>Complete Genome Sequence of the Bacteriochlorophyll b-Producing Photosynthetic Bacterium Blastochloris viridis.</title>
        <authorList>
            <person name="Tsukatani Y."/>
            <person name="Hirose Y."/>
            <person name="Harada J."/>
            <person name="Misawa N."/>
            <person name="Mori K."/>
            <person name="Inoue K."/>
            <person name="Tamiaki H."/>
        </authorList>
    </citation>
    <scope>NUCLEOTIDE SEQUENCE [LARGE SCALE GENOMIC DNA]</scope>
    <source>
        <strain evidence="7">DSM 133</strain>
    </source>
</reference>
<keyword evidence="4 5" id="KW-0472">Membrane</keyword>
<comment type="subcellular location">
    <subcellularLocation>
        <location evidence="1">Membrane</location>
        <topology evidence="1">Multi-pass membrane protein</topology>
    </subcellularLocation>
</comment>
<dbReference type="InterPro" id="IPR022764">
    <property type="entry name" value="Peptidase_S54_rhomboid_dom"/>
</dbReference>
<evidence type="ECO:0000256" key="3">
    <source>
        <dbReference type="ARBA" id="ARBA00022989"/>
    </source>
</evidence>
<feature type="transmembrane region" description="Helical" evidence="5">
    <location>
        <begin position="201"/>
        <end position="219"/>
    </location>
</feature>
<dbReference type="InterPro" id="IPR035952">
    <property type="entry name" value="Rhomboid-like_sf"/>
</dbReference>
<sequence>MFVPLYDYNPLRHIRTPWVTRSLILANVLIYIAFQDPLLVGPLAAEAVLASFGMIPAVVSGYAYLPPELQRLPEETTLVTYMFLHAGWLHLGTNMLFLWVFGDNVEDALGHARFLVFYLVCGVAGGLLHLASAPNSEVPLVGASGAIAGCIAAYLMLHPRVKLWVLVLMRIPLPIPAWIALGAWVGAQIVNGILVHEDGTAWWAHIGGLVAGAILVVPLRRKGVPLFDRGLDRPA</sequence>
<dbReference type="GO" id="GO:0004252">
    <property type="term" value="F:serine-type endopeptidase activity"/>
    <property type="evidence" value="ECO:0007669"/>
    <property type="project" value="InterPro"/>
</dbReference>
<dbReference type="STRING" id="1079.BVIR_180"/>
<dbReference type="GO" id="GO:0006508">
    <property type="term" value="P:proteolysis"/>
    <property type="evidence" value="ECO:0007669"/>
    <property type="project" value="UniProtKB-KW"/>
</dbReference>
<dbReference type="EMBL" id="LN907867">
    <property type="protein sequence ID" value="CUU43918.1"/>
    <property type="molecule type" value="Genomic_DNA"/>
</dbReference>
<protein>
    <submittedName>
        <fullName evidence="7">Rhomboid family serine protease</fullName>
    </submittedName>
    <submittedName>
        <fullName evidence="8">Rhomboid protease gluP</fullName>
        <ecNumber evidence="8">3.4.21.105</ecNumber>
    </submittedName>
</protein>
<dbReference type="EMBL" id="AP014854">
    <property type="protein sequence ID" value="BAR98748.1"/>
    <property type="molecule type" value="Genomic_DNA"/>
</dbReference>
<dbReference type="RefSeq" id="WP_055036033.1">
    <property type="nucleotide sequence ID" value="NZ_AP014854.2"/>
</dbReference>
<accession>A0A0H5BP45</accession>
<keyword evidence="8" id="KW-0378">Hydrolase</keyword>
<dbReference type="InterPro" id="IPR050925">
    <property type="entry name" value="Rhomboid_protease_S54"/>
</dbReference>
<reference evidence="8" key="2">
    <citation type="submission" date="2015-11" db="EMBL/GenBank/DDBJ databases">
        <authorList>
            <person name="Zhang Y."/>
            <person name="Guo Z."/>
        </authorList>
    </citation>
    <scope>NUCLEOTIDE SEQUENCE</scope>
    <source>
        <strain evidence="8">1</strain>
    </source>
</reference>
<gene>
    <name evidence="8" type="primary">gluP</name>
    <name evidence="7" type="ORF">BV133_1155</name>
    <name evidence="8" type="ORF">BVIRIDIS_29460</name>
</gene>